<accession>A0A1H0HL86</accession>
<gene>
    <name evidence="1" type="ORF">SAMN04489798_2298</name>
</gene>
<dbReference type="Proteomes" id="UP000198827">
    <property type="component" value="Chromosome I"/>
</dbReference>
<organism evidence="1 2">
    <name type="scientific">Pseudomonas arsenicoxydans</name>
    <dbReference type="NCBI Taxonomy" id="702115"/>
    <lineage>
        <taxon>Bacteria</taxon>
        <taxon>Pseudomonadati</taxon>
        <taxon>Pseudomonadota</taxon>
        <taxon>Gammaproteobacteria</taxon>
        <taxon>Pseudomonadales</taxon>
        <taxon>Pseudomonadaceae</taxon>
        <taxon>Pseudomonas</taxon>
    </lineage>
</organism>
<dbReference type="AlphaFoldDB" id="A0A1H0HL86"/>
<evidence type="ECO:0000313" key="2">
    <source>
        <dbReference type="Proteomes" id="UP000198827"/>
    </source>
</evidence>
<protein>
    <submittedName>
        <fullName evidence="1">Uncharacterized protein</fullName>
    </submittedName>
</protein>
<sequence>MASRKPFQIKQRHRKGCCFRLAWLGLMKSTERMVMVHGIVNGPDNTRIPHAWLVGENFYYDVVSDRFFTMDDYIHCFAAELCKVYAKDEAAVLLHTKGHYGPW</sequence>
<evidence type="ECO:0000313" key="1">
    <source>
        <dbReference type="EMBL" id="SDO19814.1"/>
    </source>
</evidence>
<dbReference type="RefSeq" id="WP_090180717.1">
    <property type="nucleotide sequence ID" value="NZ_LT629705.1"/>
</dbReference>
<reference evidence="1 2" key="1">
    <citation type="submission" date="2016-10" db="EMBL/GenBank/DDBJ databases">
        <authorList>
            <person name="de Groot N.N."/>
        </authorList>
    </citation>
    <scope>NUCLEOTIDE SEQUENCE [LARGE SCALE GENOMIC DNA]</scope>
    <source>
        <strain evidence="1 2">CECT 7543</strain>
    </source>
</reference>
<name>A0A1H0HL86_9PSED</name>
<proteinExistence type="predicted"/>
<dbReference type="EMBL" id="LT629705">
    <property type="protein sequence ID" value="SDO19814.1"/>
    <property type="molecule type" value="Genomic_DNA"/>
</dbReference>